<comment type="caution">
    <text evidence="1">The sequence shown here is derived from an EMBL/GenBank/DDBJ whole genome shotgun (WGS) entry which is preliminary data.</text>
</comment>
<accession>A0A0F9DG19</accession>
<dbReference type="Gene3D" id="3.40.50.150">
    <property type="entry name" value="Vaccinia Virus protein VP39"/>
    <property type="match status" value="1"/>
</dbReference>
<dbReference type="InterPro" id="IPR029063">
    <property type="entry name" value="SAM-dependent_MTases_sf"/>
</dbReference>
<evidence type="ECO:0000313" key="1">
    <source>
        <dbReference type="EMBL" id="KKL60589.1"/>
    </source>
</evidence>
<name>A0A0F9DG19_9ZZZZ</name>
<dbReference type="EMBL" id="LAZR01029099">
    <property type="protein sequence ID" value="KKL60589.1"/>
    <property type="molecule type" value="Genomic_DNA"/>
</dbReference>
<gene>
    <name evidence="1" type="ORF">LCGC14_2203830</name>
</gene>
<proteinExistence type="predicted"/>
<organism evidence="1">
    <name type="scientific">marine sediment metagenome</name>
    <dbReference type="NCBI Taxonomy" id="412755"/>
    <lineage>
        <taxon>unclassified sequences</taxon>
        <taxon>metagenomes</taxon>
        <taxon>ecological metagenomes</taxon>
    </lineage>
</organism>
<sequence length="79" mass="9331">FIKMDIDGPEPKALKGLVRTFKRSKNLKMVIEYYPEYILNAGCDPVEFREIINKYFDVDVIPDDYEDGCWNLFCTRKCV</sequence>
<dbReference type="SUPFAM" id="SSF53335">
    <property type="entry name" value="S-adenosyl-L-methionine-dependent methyltransferases"/>
    <property type="match status" value="1"/>
</dbReference>
<evidence type="ECO:0008006" key="2">
    <source>
        <dbReference type="Google" id="ProtNLM"/>
    </source>
</evidence>
<feature type="non-terminal residue" evidence="1">
    <location>
        <position position="1"/>
    </location>
</feature>
<protein>
    <recommendedName>
        <fullName evidence="2">Methyltransferase FkbM domain-containing protein</fullName>
    </recommendedName>
</protein>
<reference evidence="1" key="1">
    <citation type="journal article" date="2015" name="Nature">
        <title>Complex archaea that bridge the gap between prokaryotes and eukaryotes.</title>
        <authorList>
            <person name="Spang A."/>
            <person name="Saw J.H."/>
            <person name="Jorgensen S.L."/>
            <person name="Zaremba-Niedzwiedzka K."/>
            <person name="Martijn J."/>
            <person name="Lind A.E."/>
            <person name="van Eijk R."/>
            <person name="Schleper C."/>
            <person name="Guy L."/>
            <person name="Ettema T.J."/>
        </authorList>
    </citation>
    <scope>NUCLEOTIDE SEQUENCE</scope>
</reference>
<dbReference type="AlphaFoldDB" id="A0A0F9DG19"/>